<dbReference type="PANTHER" id="PTHR42935">
    <property type="entry name" value="SLR0930 PROTEIN"/>
    <property type="match status" value="1"/>
</dbReference>
<organism evidence="1 2">
    <name type="scientific">Ructibacterium gallinarum</name>
    <dbReference type="NCBI Taxonomy" id="2779355"/>
    <lineage>
        <taxon>Bacteria</taxon>
        <taxon>Bacillati</taxon>
        <taxon>Bacillota</taxon>
        <taxon>Clostridia</taxon>
        <taxon>Eubacteriales</taxon>
        <taxon>Oscillospiraceae</taxon>
        <taxon>Ructibacterium</taxon>
    </lineage>
</organism>
<gene>
    <name evidence="1" type="ORF">INF28_05910</name>
</gene>
<reference evidence="1" key="1">
    <citation type="submission" date="2020-10" db="EMBL/GenBank/DDBJ databases">
        <title>ChiBAC.</title>
        <authorList>
            <person name="Zenner C."/>
            <person name="Hitch T.C.A."/>
            <person name="Clavel T."/>
        </authorList>
    </citation>
    <scope>NUCLEOTIDE SEQUENCE</scope>
    <source>
        <strain evidence="1">DSM 107454</strain>
    </source>
</reference>
<dbReference type="RefSeq" id="WP_226392545.1">
    <property type="nucleotide sequence ID" value="NZ_JADCKB010000009.1"/>
</dbReference>
<comment type="caution">
    <text evidence="1">The sequence shown here is derived from an EMBL/GenBank/DDBJ whole genome shotgun (WGS) entry which is preliminary data.</text>
</comment>
<dbReference type="PANTHER" id="PTHR42935:SF1">
    <property type="entry name" value="SLR0930 PROTEIN"/>
    <property type="match status" value="1"/>
</dbReference>
<dbReference type="GO" id="GO:0005524">
    <property type="term" value="F:ATP binding"/>
    <property type="evidence" value="ECO:0007669"/>
    <property type="project" value="UniProtKB-KW"/>
</dbReference>
<dbReference type="Proteomes" id="UP000806542">
    <property type="component" value="Unassembled WGS sequence"/>
</dbReference>
<keyword evidence="2" id="KW-1185">Reference proteome</keyword>
<proteinExistence type="predicted"/>
<protein>
    <submittedName>
        <fullName evidence="1">ATP-binding protein</fullName>
    </submittedName>
</protein>
<dbReference type="Gene3D" id="3.40.50.300">
    <property type="entry name" value="P-loop containing nucleotide triphosphate hydrolases"/>
    <property type="match status" value="1"/>
</dbReference>
<name>A0A9D5M215_9FIRM</name>
<dbReference type="SUPFAM" id="SSF52540">
    <property type="entry name" value="P-loop containing nucleoside triphosphate hydrolases"/>
    <property type="match status" value="1"/>
</dbReference>
<evidence type="ECO:0000313" key="2">
    <source>
        <dbReference type="Proteomes" id="UP000806542"/>
    </source>
</evidence>
<dbReference type="InterPro" id="IPR027417">
    <property type="entry name" value="P-loop_NTPase"/>
</dbReference>
<dbReference type="InterPro" id="IPR008533">
    <property type="entry name" value="DUF815"/>
</dbReference>
<evidence type="ECO:0000313" key="1">
    <source>
        <dbReference type="EMBL" id="MBE5039998.1"/>
    </source>
</evidence>
<dbReference type="AlphaFoldDB" id="A0A9D5M215"/>
<keyword evidence="1" id="KW-0547">Nucleotide-binding</keyword>
<keyword evidence="1" id="KW-0067">ATP-binding</keyword>
<dbReference type="Pfam" id="PF05673">
    <property type="entry name" value="DUF815"/>
    <property type="match status" value="1"/>
</dbReference>
<sequence>MNLFIFDNLTRDSIIQSLLTFRETGSQEAYYTAARGLISYASHRITKQSIIREYVLRTMLEQDGLPDIVHLRDFLRQDIKTIYTELLDIDWDALFHRQGLVSLDNICTQTLHTGLKSYVLSLQSMIECQSNEALGGAILAHAESFGTGKATAYAALEWDGSGLIGINRPDPIQFEDLTGLQHQKKVLIANTESFLCGQSANDVLLTGSSGTGKSSCVKACLNMFKDRGLRLIELKKSYLNDLPQLFTTIKNNILKYIIFIDDLSFEPDDMSYKLLKSALDGQAEMRGSNVLIYATSNRRSLIKETWSEREGYLSDEVHRNEGLSERKSLASRFGINLSFLTPTQNEYLQIVENMLMSRGIEMTEEIRSKALTWEINYNGFSGRTAKQFVASILSNQ</sequence>
<dbReference type="EMBL" id="JADCKB010000009">
    <property type="protein sequence ID" value="MBE5039998.1"/>
    <property type="molecule type" value="Genomic_DNA"/>
</dbReference>
<accession>A0A9D5M215</accession>